<evidence type="ECO:0000313" key="3">
    <source>
        <dbReference type="EMBL" id="MDT0438684.1"/>
    </source>
</evidence>
<comment type="caution">
    <text evidence="3">The sequence shown here is derived from an EMBL/GenBank/DDBJ whole genome shotgun (WGS) entry which is preliminary data.</text>
</comment>
<accession>A0ABD5EYM7</accession>
<reference evidence="4" key="1">
    <citation type="submission" date="2023-07" db="EMBL/GenBank/DDBJ databases">
        <title>30 novel species of actinomycetes from the DSMZ collection.</title>
        <authorList>
            <person name="Nouioui I."/>
        </authorList>
    </citation>
    <scope>NUCLEOTIDE SEQUENCE [LARGE SCALE GENOMIC DNA]</scope>
    <source>
        <strain evidence="4">DSM 41981</strain>
    </source>
</reference>
<evidence type="ECO:0000256" key="2">
    <source>
        <dbReference type="SAM" id="Phobius"/>
    </source>
</evidence>
<organism evidence="3 4">
    <name type="scientific">Streptomyces doudnae</name>
    <dbReference type="NCBI Taxonomy" id="3075536"/>
    <lineage>
        <taxon>Bacteria</taxon>
        <taxon>Bacillati</taxon>
        <taxon>Actinomycetota</taxon>
        <taxon>Actinomycetes</taxon>
        <taxon>Kitasatosporales</taxon>
        <taxon>Streptomycetaceae</taxon>
        <taxon>Streptomyces</taxon>
    </lineage>
</organism>
<evidence type="ECO:0000256" key="1">
    <source>
        <dbReference type="SAM" id="MobiDB-lite"/>
    </source>
</evidence>
<feature type="region of interest" description="Disordered" evidence="1">
    <location>
        <begin position="55"/>
        <end position="74"/>
    </location>
</feature>
<keyword evidence="2" id="KW-1133">Transmembrane helix</keyword>
<feature type="transmembrane region" description="Helical" evidence="2">
    <location>
        <begin position="17"/>
        <end position="40"/>
    </location>
</feature>
<dbReference type="Proteomes" id="UP001183535">
    <property type="component" value="Unassembled WGS sequence"/>
</dbReference>
<evidence type="ECO:0008006" key="5">
    <source>
        <dbReference type="Google" id="ProtNLM"/>
    </source>
</evidence>
<keyword evidence="4" id="KW-1185">Reference proteome</keyword>
<dbReference type="RefSeq" id="WP_141721438.1">
    <property type="nucleotide sequence ID" value="NZ_JAVRES010000019.1"/>
</dbReference>
<dbReference type="EMBL" id="JAVRES010000019">
    <property type="protein sequence ID" value="MDT0438684.1"/>
    <property type="molecule type" value="Genomic_DNA"/>
</dbReference>
<dbReference type="AlphaFoldDB" id="A0ABD5EYM7"/>
<protein>
    <recommendedName>
        <fullName evidence="5">Serine/threonine protein kinase</fullName>
    </recommendedName>
</protein>
<gene>
    <name evidence="3" type="ORF">RM877_28840</name>
</gene>
<name>A0ABD5EYM7_9ACTN</name>
<keyword evidence="2" id="KW-0812">Transmembrane</keyword>
<keyword evidence="2" id="KW-0472">Membrane</keyword>
<sequence>MSADDSNGSPNQQKWKIFAPIAAAVGGLLVGLAAILAVFFPSSEKVVTIPGNIVPGAASPGHPNPTPTRSVTTEGETLGPDGQLLAQRVGRGLTNCVTSPSSIAHSKVSLDCKVANSKYSSISAKVASFESSDALAKFEIDETEKVGSMGPNANCLPGDGFNVKRQWSNGQGITIGWLYCYETTYQSFLVWTFENDSFLTDSDGEYFAVISWGHQESELRAWWDGIPV</sequence>
<evidence type="ECO:0000313" key="4">
    <source>
        <dbReference type="Proteomes" id="UP001183535"/>
    </source>
</evidence>
<proteinExistence type="predicted"/>